<evidence type="ECO:0000313" key="2">
    <source>
        <dbReference type="EMBL" id="GFO85038.1"/>
    </source>
</evidence>
<evidence type="ECO:0000256" key="1">
    <source>
        <dbReference type="SAM" id="Phobius"/>
    </source>
</evidence>
<keyword evidence="1" id="KW-1133">Transmembrane helix</keyword>
<accession>A0A916QAG6</accession>
<evidence type="ECO:0000313" key="3">
    <source>
        <dbReference type="Proteomes" id="UP000613208"/>
    </source>
</evidence>
<dbReference type="AlphaFoldDB" id="A0A916QAG6"/>
<dbReference type="EMBL" id="BLYI01000029">
    <property type="protein sequence ID" value="GFO85038.1"/>
    <property type="molecule type" value="Genomic_DNA"/>
</dbReference>
<reference evidence="2" key="1">
    <citation type="submission" date="2020-06" db="EMBL/GenBank/DDBJ databases">
        <title>Characterization of fructooligosaccharide metabolism and fructooligosaccharide-degrading enzymes in human commensal butyrate producers.</title>
        <authorList>
            <person name="Tanno H."/>
            <person name="Fujii T."/>
            <person name="Hirano K."/>
            <person name="Maeno S."/>
            <person name="Tonozuka T."/>
            <person name="Sakamoto M."/>
            <person name="Ohkuma M."/>
            <person name="Tochio T."/>
            <person name="Endo A."/>
        </authorList>
    </citation>
    <scope>NUCLEOTIDE SEQUENCE</scope>
    <source>
        <strain evidence="2">JCM 17466</strain>
    </source>
</reference>
<keyword evidence="3" id="KW-1185">Reference proteome</keyword>
<organism evidence="2 3">
    <name type="scientific">Anaerostipes butyraticus</name>
    <dbReference type="NCBI Taxonomy" id="645466"/>
    <lineage>
        <taxon>Bacteria</taxon>
        <taxon>Bacillati</taxon>
        <taxon>Bacillota</taxon>
        <taxon>Clostridia</taxon>
        <taxon>Lachnospirales</taxon>
        <taxon>Lachnospiraceae</taxon>
        <taxon>Anaerostipes</taxon>
    </lineage>
</organism>
<keyword evidence="1" id="KW-0472">Membrane</keyword>
<proteinExistence type="predicted"/>
<name>A0A916QAG6_9FIRM</name>
<gene>
    <name evidence="2" type="ORF">ANBU17_13850</name>
</gene>
<comment type="caution">
    <text evidence="2">The sequence shown here is derived from an EMBL/GenBank/DDBJ whole genome shotgun (WGS) entry which is preliminary data.</text>
</comment>
<keyword evidence="1" id="KW-0812">Transmembrane</keyword>
<protein>
    <submittedName>
        <fullName evidence="2">Uncharacterized protein</fullName>
    </submittedName>
</protein>
<sequence>MQRDTLFLASSGLVFIVIAVYKVLNENYEDIQSKLGVLVSYYWDILNKKKD</sequence>
<feature type="transmembrane region" description="Helical" evidence="1">
    <location>
        <begin position="6"/>
        <end position="24"/>
    </location>
</feature>
<dbReference type="Proteomes" id="UP000613208">
    <property type="component" value="Unassembled WGS sequence"/>
</dbReference>